<organism evidence="2 3">
    <name type="scientific">Nicrophorus vespilloides</name>
    <name type="common">Boreal carrion beetle</name>
    <dbReference type="NCBI Taxonomy" id="110193"/>
    <lineage>
        <taxon>Eukaryota</taxon>
        <taxon>Metazoa</taxon>
        <taxon>Ecdysozoa</taxon>
        <taxon>Arthropoda</taxon>
        <taxon>Hexapoda</taxon>
        <taxon>Insecta</taxon>
        <taxon>Pterygota</taxon>
        <taxon>Neoptera</taxon>
        <taxon>Endopterygota</taxon>
        <taxon>Coleoptera</taxon>
        <taxon>Polyphaga</taxon>
        <taxon>Staphyliniformia</taxon>
        <taxon>Silphidae</taxon>
        <taxon>Nicrophorinae</taxon>
        <taxon>Nicrophorus</taxon>
    </lineage>
</organism>
<dbReference type="Proteomes" id="UP000695000">
    <property type="component" value="Unplaced"/>
</dbReference>
<accession>A0ABM1MIG8</accession>
<feature type="compositionally biased region" description="Low complexity" evidence="1">
    <location>
        <begin position="38"/>
        <end position="57"/>
    </location>
</feature>
<proteinExistence type="predicted"/>
<dbReference type="GeneID" id="108561088"/>
<sequence length="200" mass="21859">MTTTTTAMMMMEAKGGPNLLMGDLQFNASNKRNGIKYSASGSTTSSTPTPTTPTSASFELRPVNFKNGPMTNVNNNSLILNNNVNNSSVDSKKTAAVNGFAACRRHDMPMLIMPNLKQQQQISSFRQYRTDPFLLQQQQQQRDYTVPGHISRICSNATSSSSSPKSWTSVGMGCTDGKKMIVKRVPTSPNELFNIVNPPT</sequence>
<name>A0ABM1MIG8_NICVS</name>
<evidence type="ECO:0000256" key="1">
    <source>
        <dbReference type="SAM" id="MobiDB-lite"/>
    </source>
</evidence>
<feature type="region of interest" description="Disordered" evidence="1">
    <location>
        <begin position="35"/>
        <end position="57"/>
    </location>
</feature>
<protein>
    <submittedName>
        <fullName evidence="3">Uncharacterized protein LOC108561088</fullName>
    </submittedName>
</protein>
<dbReference type="RefSeq" id="XP_017774368.1">
    <property type="nucleotide sequence ID" value="XM_017918879.1"/>
</dbReference>
<keyword evidence="2" id="KW-1185">Reference proteome</keyword>
<reference evidence="3" key="1">
    <citation type="submission" date="2025-08" db="UniProtKB">
        <authorList>
            <consortium name="RefSeq"/>
        </authorList>
    </citation>
    <scope>IDENTIFICATION</scope>
    <source>
        <tissue evidence="3">Whole Larva</tissue>
    </source>
</reference>
<evidence type="ECO:0000313" key="3">
    <source>
        <dbReference type="RefSeq" id="XP_017774368.1"/>
    </source>
</evidence>
<gene>
    <name evidence="3" type="primary">LOC108561088</name>
</gene>
<evidence type="ECO:0000313" key="2">
    <source>
        <dbReference type="Proteomes" id="UP000695000"/>
    </source>
</evidence>